<dbReference type="InterPro" id="IPR036397">
    <property type="entry name" value="RNaseH_sf"/>
</dbReference>
<reference evidence="2 3" key="1">
    <citation type="submission" date="2015-12" db="EMBL/GenBank/DDBJ databases">
        <title>Draft genome sequence of Moniliophthora roreri, the causal agent of frosty pod rot of cacao.</title>
        <authorList>
            <person name="Aime M.C."/>
            <person name="Diaz-Valderrama J.R."/>
            <person name="Kijpornyongpan T."/>
            <person name="Phillips-Mora W."/>
        </authorList>
    </citation>
    <scope>NUCLEOTIDE SEQUENCE [LARGE SCALE GENOMIC DNA]</scope>
    <source>
        <strain evidence="2 3">MCA 2952</strain>
    </source>
</reference>
<sequence>MTLHFTSSYHPKADGQTKQANQTLEQYLWMYCTYQQDNWDILLPLAEFTYNNAPNASTGVSPFFANKGYHLNITVHLEYHFTSQKARNYVSNLDDVHQFLCNKIKAAQEAYKTTADNQQKPAPNFQVGQQVYILAKHIKTTRPTKKLSENIHPIFHISQLKPFHPSKIPNCTEPPPPPVEIDDEGEPHYEISEILDSELDRRCKCQLWYLVKWASYEGTDKEIQWVSAKDLDPGKALDDFHSNPSIHYKPSPLDKHKAALAQYSALQLIEP</sequence>
<dbReference type="InterPro" id="IPR012337">
    <property type="entry name" value="RNaseH-like_sf"/>
</dbReference>
<protein>
    <recommendedName>
        <fullName evidence="1">Chromo domain-containing protein</fullName>
    </recommendedName>
</protein>
<dbReference type="GO" id="GO:0006338">
    <property type="term" value="P:chromatin remodeling"/>
    <property type="evidence" value="ECO:0007669"/>
    <property type="project" value="UniProtKB-ARBA"/>
</dbReference>
<accession>A0A0W0FHH4</accession>
<evidence type="ECO:0000313" key="3">
    <source>
        <dbReference type="Proteomes" id="UP000054988"/>
    </source>
</evidence>
<dbReference type="Proteomes" id="UP000054988">
    <property type="component" value="Unassembled WGS sequence"/>
</dbReference>
<organism evidence="2 3">
    <name type="scientific">Moniliophthora roreri</name>
    <name type="common">Frosty pod rot fungus</name>
    <name type="synonym">Monilia roreri</name>
    <dbReference type="NCBI Taxonomy" id="221103"/>
    <lineage>
        <taxon>Eukaryota</taxon>
        <taxon>Fungi</taxon>
        <taxon>Dikarya</taxon>
        <taxon>Basidiomycota</taxon>
        <taxon>Agaricomycotina</taxon>
        <taxon>Agaricomycetes</taxon>
        <taxon>Agaricomycetidae</taxon>
        <taxon>Agaricales</taxon>
        <taxon>Marasmiineae</taxon>
        <taxon>Marasmiaceae</taxon>
        <taxon>Moniliophthora</taxon>
    </lineage>
</organism>
<dbReference type="Gene3D" id="2.40.50.40">
    <property type="match status" value="1"/>
</dbReference>
<dbReference type="EMBL" id="LATX01001979">
    <property type="protein sequence ID" value="KTB35789.1"/>
    <property type="molecule type" value="Genomic_DNA"/>
</dbReference>
<name>A0A0W0FHH4_MONRR</name>
<dbReference type="InterPro" id="IPR000953">
    <property type="entry name" value="Chromo/chromo_shadow_dom"/>
</dbReference>
<feature type="domain" description="Chromo" evidence="1">
    <location>
        <begin position="189"/>
        <end position="252"/>
    </location>
</feature>
<dbReference type="InterPro" id="IPR016197">
    <property type="entry name" value="Chromo-like_dom_sf"/>
</dbReference>
<evidence type="ECO:0000259" key="1">
    <source>
        <dbReference type="PROSITE" id="PS50013"/>
    </source>
</evidence>
<dbReference type="GO" id="GO:0003676">
    <property type="term" value="F:nucleic acid binding"/>
    <property type="evidence" value="ECO:0007669"/>
    <property type="project" value="InterPro"/>
</dbReference>
<dbReference type="PANTHER" id="PTHR37984:SF15">
    <property type="entry name" value="INTEGRASE CATALYTIC DOMAIN-CONTAINING PROTEIN"/>
    <property type="match status" value="1"/>
</dbReference>
<dbReference type="Gene3D" id="3.30.420.10">
    <property type="entry name" value="Ribonuclease H-like superfamily/Ribonuclease H"/>
    <property type="match status" value="1"/>
</dbReference>
<dbReference type="SUPFAM" id="SSF54160">
    <property type="entry name" value="Chromo domain-like"/>
    <property type="match status" value="1"/>
</dbReference>
<dbReference type="PROSITE" id="PS50013">
    <property type="entry name" value="CHROMO_2"/>
    <property type="match status" value="1"/>
</dbReference>
<dbReference type="SUPFAM" id="SSF53098">
    <property type="entry name" value="Ribonuclease H-like"/>
    <property type="match status" value="1"/>
</dbReference>
<proteinExistence type="predicted"/>
<dbReference type="PANTHER" id="PTHR37984">
    <property type="entry name" value="PROTEIN CBG26694"/>
    <property type="match status" value="1"/>
</dbReference>
<dbReference type="CDD" id="cd00024">
    <property type="entry name" value="CD_CSD"/>
    <property type="match status" value="1"/>
</dbReference>
<evidence type="ECO:0000313" key="2">
    <source>
        <dbReference type="EMBL" id="KTB35789.1"/>
    </source>
</evidence>
<comment type="caution">
    <text evidence="2">The sequence shown here is derived from an EMBL/GenBank/DDBJ whole genome shotgun (WGS) entry which is preliminary data.</text>
</comment>
<dbReference type="InterPro" id="IPR050951">
    <property type="entry name" value="Retrovirus_Pol_polyprotein"/>
</dbReference>
<dbReference type="AlphaFoldDB" id="A0A0W0FHH4"/>
<gene>
    <name evidence="2" type="ORF">WG66_11631</name>
</gene>